<dbReference type="Proteomes" id="UP000031668">
    <property type="component" value="Unassembled WGS sequence"/>
</dbReference>
<feature type="domain" description="MrkH-like YcgR-like" evidence="1">
    <location>
        <begin position="23"/>
        <end position="121"/>
    </location>
</feature>
<evidence type="ECO:0000313" key="3">
    <source>
        <dbReference type="Proteomes" id="UP000031668"/>
    </source>
</evidence>
<dbReference type="EMBL" id="JWZT01004845">
    <property type="protein sequence ID" value="KII62923.1"/>
    <property type="molecule type" value="Genomic_DNA"/>
</dbReference>
<name>A0A0C2IC70_THEKT</name>
<gene>
    <name evidence="2" type="ORF">RF11_03539</name>
</gene>
<keyword evidence="2" id="KW-0966">Cell projection</keyword>
<reference evidence="2 3" key="1">
    <citation type="journal article" date="2014" name="Genome Biol. Evol.">
        <title>The genome of the myxosporean Thelohanellus kitauei shows adaptations to nutrient acquisition within its fish host.</title>
        <authorList>
            <person name="Yang Y."/>
            <person name="Xiong J."/>
            <person name="Zhou Z."/>
            <person name="Huo F."/>
            <person name="Miao W."/>
            <person name="Ran C."/>
            <person name="Liu Y."/>
            <person name="Zhang J."/>
            <person name="Feng J."/>
            <person name="Wang M."/>
            <person name="Wang M."/>
            <person name="Wang L."/>
            <person name="Yao B."/>
        </authorList>
    </citation>
    <scope>NUCLEOTIDE SEQUENCE [LARGE SCALE GENOMIC DNA]</scope>
    <source>
        <strain evidence="2">Wuqing</strain>
    </source>
</reference>
<evidence type="ECO:0000259" key="1">
    <source>
        <dbReference type="Pfam" id="PF22363"/>
    </source>
</evidence>
<dbReference type="AlphaFoldDB" id="A0A0C2IC70"/>
<dbReference type="Pfam" id="PF22363">
    <property type="entry name" value="MrkH_YcgR_like"/>
    <property type="match status" value="1"/>
</dbReference>
<dbReference type="InterPro" id="IPR054375">
    <property type="entry name" value="MrkH_YcgR-like_dom"/>
</dbReference>
<keyword evidence="2" id="KW-0282">Flagellum</keyword>
<keyword evidence="2" id="KW-0969">Cilium</keyword>
<proteinExistence type="predicted"/>
<accession>A0A0C2IC70</accession>
<evidence type="ECO:0000313" key="2">
    <source>
        <dbReference type="EMBL" id="KII62923.1"/>
    </source>
</evidence>
<dbReference type="Gene3D" id="2.40.10.220">
    <property type="entry name" value="predicted glycosyltransferase like domains"/>
    <property type="match status" value="1"/>
</dbReference>
<protein>
    <submittedName>
        <fullName evidence="2">Flagellar brake protein YcgR</fullName>
    </submittedName>
</protein>
<organism evidence="2 3">
    <name type="scientific">Thelohanellus kitauei</name>
    <name type="common">Myxosporean</name>
    <dbReference type="NCBI Taxonomy" id="669202"/>
    <lineage>
        <taxon>Eukaryota</taxon>
        <taxon>Metazoa</taxon>
        <taxon>Cnidaria</taxon>
        <taxon>Myxozoa</taxon>
        <taxon>Myxosporea</taxon>
        <taxon>Bivalvulida</taxon>
        <taxon>Platysporina</taxon>
        <taxon>Myxobolidae</taxon>
        <taxon>Thelohanellus</taxon>
    </lineage>
</organism>
<sequence length="253" mass="29269">MFALLYKKSTTHNNNLQGLHMTEGTIKTSKYEIIAIFREELRKQAEIEVFVNNKSTITQLARVDFAEFHILTTSKIPTGHKVKFILHSDSGKIEFCSTLKKSYAGGEGKCRKVAFTLPECIQVVQRRRDPRFRLRHEHEFFCHGRHKNGENYLFEIKDISDGGCALMTKSPNLKFLSHNAILKNAILALAEYGEVTVDLVIKNVVMVTLDDNEESDSYYQISCQFKFRHLDNKKRIEKVLLDLIMEAKRKKRV</sequence>
<keyword evidence="3" id="KW-1185">Reference proteome</keyword>
<comment type="caution">
    <text evidence="2">The sequence shown here is derived from an EMBL/GenBank/DDBJ whole genome shotgun (WGS) entry which is preliminary data.</text>
</comment>